<name>A0A2U1AVF1_9BACT</name>
<comment type="caution">
    <text evidence="1">The sequence shown here is derived from an EMBL/GenBank/DDBJ whole genome shotgun (WGS) entry which is preliminary data.</text>
</comment>
<dbReference type="EMBL" id="QEKI01000007">
    <property type="protein sequence ID" value="PVY40373.1"/>
    <property type="molecule type" value="Genomic_DNA"/>
</dbReference>
<reference evidence="1 2" key="1">
    <citation type="submission" date="2018-04" db="EMBL/GenBank/DDBJ databases">
        <title>Genomic Encyclopedia of Type Strains, Phase IV (KMG-IV): sequencing the most valuable type-strain genomes for metagenomic binning, comparative biology and taxonomic classification.</title>
        <authorList>
            <person name="Goeker M."/>
        </authorList>
    </citation>
    <scope>NUCLEOTIDE SEQUENCE [LARGE SCALE GENOMIC DNA]</scope>
    <source>
        <strain evidence="1 2">DSM 100231</strain>
    </source>
</reference>
<dbReference type="RefSeq" id="WP_116543689.1">
    <property type="nucleotide sequence ID" value="NZ_QEKI01000007.1"/>
</dbReference>
<protein>
    <submittedName>
        <fullName evidence="1">Uncharacterized protein DUF3800</fullName>
    </submittedName>
</protein>
<evidence type="ECO:0000313" key="1">
    <source>
        <dbReference type="EMBL" id="PVY40373.1"/>
    </source>
</evidence>
<gene>
    <name evidence="1" type="ORF">C8E01_1072</name>
</gene>
<dbReference type="Proteomes" id="UP000245466">
    <property type="component" value="Unassembled WGS sequence"/>
</dbReference>
<organism evidence="1 2">
    <name type="scientific">Pontibacter virosus</name>
    <dbReference type="NCBI Taxonomy" id="1765052"/>
    <lineage>
        <taxon>Bacteria</taxon>
        <taxon>Pseudomonadati</taxon>
        <taxon>Bacteroidota</taxon>
        <taxon>Cytophagia</taxon>
        <taxon>Cytophagales</taxon>
        <taxon>Hymenobacteraceae</taxon>
        <taxon>Pontibacter</taxon>
    </lineage>
</organism>
<evidence type="ECO:0000313" key="2">
    <source>
        <dbReference type="Proteomes" id="UP000245466"/>
    </source>
</evidence>
<dbReference type="Pfam" id="PF12686">
    <property type="entry name" value="DUF3800"/>
    <property type="match status" value="1"/>
</dbReference>
<dbReference type="OrthoDB" id="9799211at2"/>
<proteinExistence type="predicted"/>
<dbReference type="AlphaFoldDB" id="A0A2U1AVF1"/>
<keyword evidence="2" id="KW-1185">Reference proteome</keyword>
<sequence length="224" mass="26929">MSNRTFNLYCDESCHLENDHKQFMLLGYINVPYNQLQIHKEAIENIKIKHNFYSEIKWSKVSHSKFAFYQELTDYFFSTDLKFRAIIIDKHKVNNNGFDQDFDTFYYKMYYQLIYHKLDMSSTYNIFLDIKDTLSKWKVKKLREVLQYSYSSIRTLQNIRSHESIFMQLADFFTGALNYNLNEELVVTAKVDIIERIKNHSNHTLDCNTTKSASKFNLFFIELK</sequence>
<accession>A0A2U1AVF1</accession>
<dbReference type="InterPro" id="IPR024524">
    <property type="entry name" value="DUF3800"/>
</dbReference>